<evidence type="ECO:0000313" key="2">
    <source>
        <dbReference type="EMBL" id="PWT36297.1"/>
    </source>
</evidence>
<dbReference type="RefSeq" id="WP_109976046.1">
    <property type="nucleotide sequence ID" value="NZ_QGHV01000116.1"/>
</dbReference>
<dbReference type="CDD" id="cd00093">
    <property type="entry name" value="HTH_XRE"/>
    <property type="match status" value="1"/>
</dbReference>
<sequence>MNLSEIFARNVKLRLTAVNLTKTDLANMTNVSRNTITNLTSGKSKMARFESIDEIAKALKCEPQQLFDENTNWTIYKWANKYQRGRNND</sequence>
<dbReference type="Gene3D" id="1.10.260.40">
    <property type="entry name" value="lambda repressor-like DNA-binding domains"/>
    <property type="match status" value="1"/>
</dbReference>
<evidence type="ECO:0000259" key="1">
    <source>
        <dbReference type="PROSITE" id="PS50943"/>
    </source>
</evidence>
<dbReference type="SUPFAM" id="SSF47413">
    <property type="entry name" value="lambda repressor-like DNA-binding domains"/>
    <property type="match status" value="1"/>
</dbReference>
<dbReference type="InterPro" id="IPR010982">
    <property type="entry name" value="Lambda_DNA-bd_dom_sf"/>
</dbReference>
<gene>
    <name evidence="2" type="ORF">DKZ35_11165</name>
</gene>
<accession>A0ABD6Y3N4</accession>
<evidence type="ECO:0000313" key="3">
    <source>
        <dbReference type="Proteomes" id="UP000245735"/>
    </source>
</evidence>
<dbReference type="AlphaFoldDB" id="A0ABD6Y3N4"/>
<organism evidence="2 3">
    <name type="scientific">Limosilactobacillus reuteri</name>
    <name type="common">Lactobacillus reuteri</name>
    <dbReference type="NCBI Taxonomy" id="1598"/>
    <lineage>
        <taxon>Bacteria</taxon>
        <taxon>Bacillati</taxon>
        <taxon>Bacillota</taxon>
        <taxon>Bacilli</taxon>
        <taxon>Lactobacillales</taxon>
        <taxon>Lactobacillaceae</taxon>
        <taxon>Limosilactobacillus</taxon>
    </lineage>
</organism>
<protein>
    <submittedName>
        <fullName evidence="2">XRE family transcriptional regulator</fullName>
    </submittedName>
</protein>
<dbReference type="Pfam" id="PF13443">
    <property type="entry name" value="HTH_26"/>
    <property type="match status" value="1"/>
</dbReference>
<dbReference type="SMART" id="SM00530">
    <property type="entry name" value="HTH_XRE"/>
    <property type="match status" value="1"/>
</dbReference>
<dbReference type="InterPro" id="IPR001387">
    <property type="entry name" value="Cro/C1-type_HTH"/>
</dbReference>
<reference evidence="3" key="1">
    <citation type="journal article" date="2018" name="Front. Microbiol.">
        <title>Comparative Genomics of the Herbivore Gut Symbiont Lactobacillus reuteri Reveals Genetic Diversity and Lifestyle Adaptation.</title>
        <authorList>
            <person name="Zhao J."/>
        </authorList>
    </citation>
    <scope>NUCLEOTIDE SEQUENCE [LARGE SCALE GENOMIC DNA]</scope>
    <source>
        <strain evidence="3">LR9</strain>
    </source>
</reference>
<feature type="domain" description="HTH cro/C1-type" evidence="1">
    <location>
        <begin position="19"/>
        <end position="66"/>
    </location>
</feature>
<dbReference type="Proteomes" id="UP000245735">
    <property type="component" value="Unassembled WGS sequence"/>
</dbReference>
<dbReference type="EMBL" id="QGHV01000116">
    <property type="protein sequence ID" value="PWT36297.1"/>
    <property type="molecule type" value="Genomic_DNA"/>
</dbReference>
<dbReference type="PROSITE" id="PS50943">
    <property type="entry name" value="HTH_CROC1"/>
    <property type="match status" value="1"/>
</dbReference>
<proteinExistence type="predicted"/>
<comment type="caution">
    <text evidence="2">The sequence shown here is derived from an EMBL/GenBank/DDBJ whole genome shotgun (WGS) entry which is preliminary data.</text>
</comment>
<name>A0ABD6Y3N4_LIMRT</name>